<evidence type="ECO:0000259" key="5">
    <source>
        <dbReference type="PROSITE" id="PS50089"/>
    </source>
</evidence>
<dbReference type="Pfam" id="PF00097">
    <property type="entry name" value="zf-C3HC4"/>
    <property type="match status" value="1"/>
</dbReference>
<feature type="domain" description="RING-type" evidence="5">
    <location>
        <begin position="37"/>
        <end position="76"/>
    </location>
</feature>
<dbReference type="GO" id="GO:0000209">
    <property type="term" value="P:protein polyubiquitination"/>
    <property type="evidence" value="ECO:0007669"/>
    <property type="project" value="TreeGrafter"/>
</dbReference>
<dbReference type="PANTHER" id="PTHR46016:SF1">
    <property type="entry name" value="RING-TYPE DOMAIN-CONTAINING PROTEIN"/>
    <property type="match status" value="1"/>
</dbReference>
<dbReference type="SUPFAM" id="SSF57850">
    <property type="entry name" value="RING/U-box"/>
    <property type="match status" value="1"/>
</dbReference>
<reference evidence="6 7" key="1">
    <citation type="journal article" date="2023" name="BMC Biol.">
        <title>The compact genome of the sponge Oopsacas minuta (Hexactinellida) is lacking key metazoan core genes.</title>
        <authorList>
            <person name="Santini S."/>
            <person name="Schenkelaars Q."/>
            <person name="Jourda C."/>
            <person name="Duchesne M."/>
            <person name="Belahbib H."/>
            <person name="Rocher C."/>
            <person name="Selva M."/>
            <person name="Riesgo A."/>
            <person name="Vervoort M."/>
            <person name="Leys S.P."/>
            <person name="Kodjabachian L."/>
            <person name="Le Bivic A."/>
            <person name="Borchiellini C."/>
            <person name="Claverie J.M."/>
            <person name="Renard E."/>
        </authorList>
    </citation>
    <scope>NUCLEOTIDE SEQUENCE [LARGE SCALE GENOMIC DNA]</scope>
    <source>
        <strain evidence="6">SPO-2</strain>
    </source>
</reference>
<evidence type="ECO:0000313" key="6">
    <source>
        <dbReference type="EMBL" id="KAI6656736.1"/>
    </source>
</evidence>
<proteinExistence type="predicted"/>
<dbReference type="GO" id="GO:0061630">
    <property type="term" value="F:ubiquitin protein ligase activity"/>
    <property type="evidence" value="ECO:0007669"/>
    <property type="project" value="TreeGrafter"/>
</dbReference>
<dbReference type="InterPro" id="IPR013083">
    <property type="entry name" value="Znf_RING/FYVE/PHD"/>
</dbReference>
<organism evidence="6 7">
    <name type="scientific">Oopsacas minuta</name>
    <dbReference type="NCBI Taxonomy" id="111878"/>
    <lineage>
        <taxon>Eukaryota</taxon>
        <taxon>Metazoa</taxon>
        <taxon>Porifera</taxon>
        <taxon>Hexactinellida</taxon>
        <taxon>Hexasterophora</taxon>
        <taxon>Lyssacinosida</taxon>
        <taxon>Leucopsacidae</taxon>
        <taxon>Oopsacas</taxon>
    </lineage>
</organism>
<dbReference type="Proteomes" id="UP001165289">
    <property type="component" value="Unassembled WGS sequence"/>
</dbReference>
<gene>
    <name evidence="6" type="ORF">LOD99_16040</name>
</gene>
<keyword evidence="1" id="KW-0479">Metal-binding</keyword>
<dbReference type="AlphaFoldDB" id="A0AAV7K663"/>
<protein>
    <recommendedName>
        <fullName evidence="5">RING-type domain-containing protein</fullName>
    </recommendedName>
</protein>
<evidence type="ECO:0000256" key="1">
    <source>
        <dbReference type="ARBA" id="ARBA00022723"/>
    </source>
</evidence>
<dbReference type="GO" id="GO:0008270">
    <property type="term" value="F:zinc ion binding"/>
    <property type="evidence" value="ECO:0007669"/>
    <property type="project" value="UniProtKB-KW"/>
</dbReference>
<dbReference type="InterPro" id="IPR017907">
    <property type="entry name" value="Znf_RING_CS"/>
</dbReference>
<dbReference type="GO" id="GO:0006511">
    <property type="term" value="P:ubiquitin-dependent protein catabolic process"/>
    <property type="evidence" value="ECO:0007669"/>
    <property type="project" value="TreeGrafter"/>
</dbReference>
<keyword evidence="2 4" id="KW-0863">Zinc-finger</keyword>
<keyword evidence="7" id="KW-1185">Reference proteome</keyword>
<evidence type="ECO:0000256" key="2">
    <source>
        <dbReference type="ARBA" id="ARBA00022771"/>
    </source>
</evidence>
<dbReference type="Gene3D" id="3.30.40.10">
    <property type="entry name" value="Zinc/RING finger domain, C3HC4 (zinc finger)"/>
    <property type="match status" value="1"/>
</dbReference>
<evidence type="ECO:0000313" key="7">
    <source>
        <dbReference type="Proteomes" id="UP001165289"/>
    </source>
</evidence>
<dbReference type="EMBL" id="JAKMXF010000133">
    <property type="protein sequence ID" value="KAI6656736.1"/>
    <property type="molecule type" value="Genomic_DNA"/>
</dbReference>
<sequence length="129" mass="14601">MAEPSNENIPSVFIQMVDWKGGYSPELFTDDVTQFICPACSGVLSNPILLKKCGHIYCDSCLRHLRLKHSFCLLCNTKISPKDCEGEQQIQKIIEEIVISCPFMVTKECKWNDSVVKLSQHLSSIHNVK</sequence>
<keyword evidence="3" id="KW-0862">Zinc</keyword>
<accession>A0AAV7K663</accession>
<evidence type="ECO:0000256" key="4">
    <source>
        <dbReference type="PROSITE-ProRule" id="PRU00175"/>
    </source>
</evidence>
<dbReference type="InterPro" id="IPR051438">
    <property type="entry name" value="RNF_E3_ubiq-protein_ligase"/>
</dbReference>
<dbReference type="InterPro" id="IPR018957">
    <property type="entry name" value="Znf_C3HC4_RING-type"/>
</dbReference>
<dbReference type="InterPro" id="IPR001841">
    <property type="entry name" value="Znf_RING"/>
</dbReference>
<comment type="caution">
    <text evidence="6">The sequence shown here is derived from an EMBL/GenBank/DDBJ whole genome shotgun (WGS) entry which is preliminary data.</text>
</comment>
<dbReference type="PANTHER" id="PTHR46016">
    <property type="entry name" value="ZINC FINGER, RING/FYVE/PHD-TYPE"/>
    <property type="match status" value="1"/>
</dbReference>
<evidence type="ECO:0000256" key="3">
    <source>
        <dbReference type="ARBA" id="ARBA00022833"/>
    </source>
</evidence>
<dbReference type="PROSITE" id="PS50089">
    <property type="entry name" value="ZF_RING_2"/>
    <property type="match status" value="1"/>
</dbReference>
<dbReference type="PROSITE" id="PS00518">
    <property type="entry name" value="ZF_RING_1"/>
    <property type="match status" value="1"/>
</dbReference>
<name>A0AAV7K663_9METZ</name>